<sequence>MKARFTRGAVTVRKLSRQSVTVCELSGDGRRIAVAAIRLPMPCSAGDRFLPAQKLKGGVSSEDSDERGP</sequence>
<gene>
    <name evidence="1" type="ORF">Airi02_092780</name>
</gene>
<proteinExistence type="predicted"/>
<name>A0A9W6SD17_9ACTN</name>
<comment type="caution">
    <text evidence="1">The sequence shown here is derived from an EMBL/GenBank/DDBJ whole genome shotgun (WGS) entry which is preliminary data.</text>
</comment>
<protein>
    <submittedName>
        <fullName evidence="1">Uncharacterized protein</fullName>
    </submittedName>
</protein>
<evidence type="ECO:0000313" key="2">
    <source>
        <dbReference type="Proteomes" id="UP001165074"/>
    </source>
</evidence>
<evidence type="ECO:0000313" key="1">
    <source>
        <dbReference type="EMBL" id="GLY91349.1"/>
    </source>
</evidence>
<organism evidence="1 2">
    <name type="scientific">Actinoallomurus iriomotensis</name>
    <dbReference type="NCBI Taxonomy" id="478107"/>
    <lineage>
        <taxon>Bacteria</taxon>
        <taxon>Bacillati</taxon>
        <taxon>Actinomycetota</taxon>
        <taxon>Actinomycetes</taxon>
        <taxon>Streptosporangiales</taxon>
        <taxon>Thermomonosporaceae</taxon>
        <taxon>Actinoallomurus</taxon>
    </lineage>
</organism>
<dbReference type="AlphaFoldDB" id="A0A9W6SD17"/>
<dbReference type="EMBL" id="BSTK01000020">
    <property type="protein sequence ID" value="GLY91349.1"/>
    <property type="molecule type" value="Genomic_DNA"/>
</dbReference>
<dbReference type="Proteomes" id="UP001165074">
    <property type="component" value="Unassembled WGS sequence"/>
</dbReference>
<accession>A0A9W6SD17</accession>
<keyword evidence="2" id="KW-1185">Reference proteome</keyword>
<reference evidence="1" key="1">
    <citation type="submission" date="2023-03" db="EMBL/GenBank/DDBJ databases">
        <title>Actinoallomurus iriomotensis NBRC 103684.</title>
        <authorList>
            <person name="Ichikawa N."/>
            <person name="Sato H."/>
            <person name="Tonouchi N."/>
        </authorList>
    </citation>
    <scope>NUCLEOTIDE SEQUENCE</scope>
    <source>
        <strain evidence="1">NBRC 103684</strain>
    </source>
</reference>